<dbReference type="Proteomes" id="UP001516061">
    <property type="component" value="Unassembled WGS sequence"/>
</dbReference>
<dbReference type="PANTHER" id="PTHR47307">
    <property type="entry name" value="GLUTATHIONE-REGULATED POTASSIUM-EFFLUX SYSTEM ANCILLARY PROTEIN KEFG"/>
    <property type="match status" value="1"/>
</dbReference>
<feature type="domain" description="Flavodoxin-like fold" evidence="2">
    <location>
        <begin position="5"/>
        <end position="169"/>
    </location>
</feature>
<organism evidence="3 4">
    <name type="scientific">Sphaerotilus uruguayifluvii</name>
    <dbReference type="NCBI Taxonomy" id="2735897"/>
    <lineage>
        <taxon>Bacteria</taxon>
        <taxon>Pseudomonadati</taxon>
        <taxon>Pseudomonadota</taxon>
        <taxon>Betaproteobacteria</taxon>
        <taxon>Burkholderiales</taxon>
        <taxon>Sphaerotilaceae</taxon>
        <taxon>Sphaerotilus</taxon>
    </lineage>
</organism>
<keyword evidence="4" id="KW-1185">Reference proteome</keyword>
<dbReference type="InterPro" id="IPR003680">
    <property type="entry name" value="Flavodoxin_fold"/>
</dbReference>
<accession>A0ABX2FWP4</accession>
<sequence>MSAPILVLLAHPELRHSRICRRLAQEARARPEVEVRDLYALWPDYVIDVEAEQRAVEAAARLVWLHPVQWYSMPALMKLWLDEVLLPGWAHGRGGRALQGKELWPVLSTGGHARDYRPGGRHGHDFADFLRPYERVAALCGMRWRAPMVLHGAASIDDAALAVHAREFVHRLTAPVPAGPRGD</sequence>
<gene>
    <name evidence="3" type="ORF">HNQ01_000131</name>
</gene>
<evidence type="ECO:0000313" key="3">
    <source>
        <dbReference type="EMBL" id="NRT54424.1"/>
    </source>
</evidence>
<proteinExistence type="predicted"/>
<dbReference type="SUPFAM" id="SSF52218">
    <property type="entry name" value="Flavoproteins"/>
    <property type="match status" value="1"/>
</dbReference>
<dbReference type="Pfam" id="PF02525">
    <property type="entry name" value="Flavodoxin_2"/>
    <property type="match status" value="1"/>
</dbReference>
<dbReference type="InterPro" id="IPR029039">
    <property type="entry name" value="Flavoprotein-like_sf"/>
</dbReference>
<dbReference type="RefSeq" id="WP_173803387.1">
    <property type="nucleotide sequence ID" value="NZ_JABSNM010000001.1"/>
</dbReference>
<dbReference type="InterPro" id="IPR046980">
    <property type="entry name" value="KefG/KefF"/>
</dbReference>
<reference evidence="3 4" key="1">
    <citation type="submission" date="2020-05" db="EMBL/GenBank/DDBJ databases">
        <title>Genomic Encyclopedia of Type Strains, Phase IV (KMG-V): Genome sequencing to study the core and pangenomes of soil and plant-associated prokaryotes.</title>
        <authorList>
            <person name="Whitman W."/>
        </authorList>
    </citation>
    <scope>NUCLEOTIDE SEQUENCE [LARGE SCALE GENOMIC DNA]</scope>
    <source>
        <strain evidence="3 4">C29</strain>
    </source>
</reference>
<protein>
    <submittedName>
        <fullName evidence="3">Glutathione-regulated potassium-efflux system ancillary protein KefF</fullName>
    </submittedName>
</protein>
<dbReference type="PANTHER" id="PTHR47307:SF2">
    <property type="entry name" value="GLUTATHIONE-REGULATED POTASSIUM-EFFLUX SYSTEM ANCILLARY PROTEIN KEFF"/>
    <property type="match status" value="1"/>
</dbReference>
<evidence type="ECO:0000256" key="1">
    <source>
        <dbReference type="ARBA" id="ARBA00023002"/>
    </source>
</evidence>
<name>A0ABX2FWP4_9BURK</name>
<evidence type="ECO:0000259" key="2">
    <source>
        <dbReference type="Pfam" id="PF02525"/>
    </source>
</evidence>
<evidence type="ECO:0000313" key="4">
    <source>
        <dbReference type="Proteomes" id="UP001516061"/>
    </source>
</evidence>
<dbReference type="Gene3D" id="3.40.50.360">
    <property type="match status" value="1"/>
</dbReference>
<dbReference type="EMBL" id="JABSNM010000001">
    <property type="protein sequence ID" value="NRT54424.1"/>
    <property type="molecule type" value="Genomic_DNA"/>
</dbReference>
<keyword evidence="1" id="KW-0560">Oxidoreductase</keyword>
<comment type="caution">
    <text evidence="3">The sequence shown here is derived from an EMBL/GenBank/DDBJ whole genome shotgun (WGS) entry which is preliminary data.</text>
</comment>